<sequence>MQSSGSELGEEIMIPLKSISAHASLLHSLNSIQLASSSSYPTHLFFSRSSSISLNSASPSSYICNLSSIHSGGNMLSLLSSSRNPMLGISFLRAAGADAPPD</sequence>
<dbReference type="Gramene" id="KQJ94167">
    <property type="protein sequence ID" value="KQJ94167"/>
    <property type="gene ID" value="BRADI_3g08963v3"/>
</dbReference>
<evidence type="ECO:0000313" key="2">
    <source>
        <dbReference type="EnsemblPlants" id="KQJ94167"/>
    </source>
</evidence>
<dbReference type="InParanoid" id="A0A0Q3F3M9"/>
<dbReference type="EMBL" id="CM000882">
    <property type="protein sequence ID" value="KQJ94167.1"/>
    <property type="molecule type" value="Genomic_DNA"/>
</dbReference>
<evidence type="ECO:0000313" key="1">
    <source>
        <dbReference type="EMBL" id="KQJ94167.1"/>
    </source>
</evidence>
<keyword evidence="3" id="KW-1185">Reference proteome</keyword>
<evidence type="ECO:0000313" key="3">
    <source>
        <dbReference type="Proteomes" id="UP000008810"/>
    </source>
</evidence>
<proteinExistence type="predicted"/>
<dbReference type="EnsemblPlants" id="KQJ94167">
    <property type="protein sequence ID" value="KQJ94167"/>
    <property type="gene ID" value="BRADI_3g08963v3"/>
</dbReference>
<gene>
    <name evidence="1" type="ORF">BRADI_3g08963v3</name>
</gene>
<organism evidence="1">
    <name type="scientific">Brachypodium distachyon</name>
    <name type="common">Purple false brome</name>
    <name type="synonym">Trachynia distachya</name>
    <dbReference type="NCBI Taxonomy" id="15368"/>
    <lineage>
        <taxon>Eukaryota</taxon>
        <taxon>Viridiplantae</taxon>
        <taxon>Streptophyta</taxon>
        <taxon>Embryophyta</taxon>
        <taxon>Tracheophyta</taxon>
        <taxon>Spermatophyta</taxon>
        <taxon>Magnoliopsida</taxon>
        <taxon>Liliopsida</taxon>
        <taxon>Poales</taxon>
        <taxon>Poaceae</taxon>
        <taxon>BOP clade</taxon>
        <taxon>Pooideae</taxon>
        <taxon>Stipodae</taxon>
        <taxon>Brachypodieae</taxon>
        <taxon>Brachypodium</taxon>
    </lineage>
</organism>
<reference evidence="2" key="3">
    <citation type="submission" date="2018-08" db="UniProtKB">
        <authorList>
            <consortium name="EnsemblPlants"/>
        </authorList>
    </citation>
    <scope>IDENTIFICATION</scope>
    <source>
        <strain evidence="2">cv. Bd21</strain>
    </source>
</reference>
<protein>
    <submittedName>
        <fullName evidence="1 2">Uncharacterized protein</fullName>
    </submittedName>
</protein>
<reference evidence="1" key="2">
    <citation type="submission" date="2017-06" db="EMBL/GenBank/DDBJ databases">
        <title>WGS assembly of Brachypodium distachyon.</title>
        <authorList>
            <consortium name="The International Brachypodium Initiative"/>
            <person name="Lucas S."/>
            <person name="Harmon-Smith M."/>
            <person name="Lail K."/>
            <person name="Tice H."/>
            <person name="Grimwood J."/>
            <person name="Bruce D."/>
            <person name="Barry K."/>
            <person name="Shu S."/>
            <person name="Lindquist E."/>
            <person name="Wang M."/>
            <person name="Pitluck S."/>
            <person name="Vogel J.P."/>
            <person name="Garvin D.F."/>
            <person name="Mockler T.C."/>
            <person name="Schmutz J."/>
            <person name="Rokhsar D."/>
            <person name="Bevan M.W."/>
        </authorList>
    </citation>
    <scope>NUCLEOTIDE SEQUENCE</scope>
    <source>
        <strain evidence="1">Bd21</strain>
    </source>
</reference>
<reference evidence="1 2" key="1">
    <citation type="journal article" date="2010" name="Nature">
        <title>Genome sequencing and analysis of the model grass Brachypodium distachyon.</title>
        <authorList>
            <consortium name="International Brachypodium Initiative"/>
        </authorList>
    </citation>
    <scope>NUCLEOTIDE SEQUENCE [LARGE SCALE GENOMIC DNA]</scope>
    <source>
        <strain evidence="1 2">Bd21</strain>
    </source>
</reference>
<name>A0A0Q3F3M9_BRADI</name>
<dbReference type="Proteomes" id="UP000008810">
    <property type="component" value="Chromosome 3"/>
</dbReference>
<dbReference type="AlphaFoldDB" id="A0A0Q3F3M9"/>
<accession>A0A0Q3F3M9</accession>